<feature type="region of interest" description="Disordered" evidence="2">
    <location>
        <begin position="85"/>
        <end position="109"/>
    </location>
</feature>
<organism evidence="4 5">
    <name type="scientific">Streptomyces thermolineatus</name>
    <dbReference type="NCBI Taxonomy" id="44033"/>
    <lineage>
        <taxon>Bacteria</taxon>
        <taxon>Bacillati</taxon>
        <taxon>Actinomycetota</taxon>
        <taxon>Actinomycetes</taxon>
        <taxon>Kitasatosporales</taxon>
        <taxon>Streptomycetaceae</taxon>
        <taxon>Streptomyces</taxon>
    </lineage>
</organism>
<dbReference type="PANTHER" id="PTHR35526:SF3">
    <property type="entry name" value="ANTI-SIGMA-F FACTOR RSBW"/>
    <property type="match status" value="1"/>
</dbReference>
<keyword evidence="5" id="KW-1185">Reference proteome</keyword>
<evidence type="ECO:0000256" key="2">
    <source>
        <dbReference type="SAM" id="MobiDB-lite"/>
    </source>
</evidence>
<protein>
    <submittedName>
        <fullName evidence="4">ATP-binding protein</fullName>
    </submittedName>
</protein>
<proteinExistence type="predicted"/>
<dbReference type="RefSeq" id="WP_344383679.1">
    <property type="nucleotide sequence ID" value="NZ_BAAATA010000015.1"/>
</dbReference>
<dbReference type="Pfam" id="PF13581">
    <property type="entry name" value="HATPase_c_2"/>
    <property type="match status" value="1"/>
</dbReference>
<sequence>MKITDYSRPALRFGMLFTSSTKGARLSRRIAVSRLTEWGYATDTAALLISELATNAVTHCCVPQRWFLLRMDVHRHRAGPDTLRVEASDSCADHHPKPGTPTDEDESGRGLLLVDALATTWGSYTRSPEAGVGKTVWAECVLEAVQCTADTRPR</sequence>
<dbReference type="Proteomes" id="UP001501358">
    <property type="component" value="Unassembled WGS sequence"/>
</dbReference>
<dbReference type="PANTHER" id="PTHR35526">
    <property type="entry name" value="ANTI-SIGMA-F FACTOR RSBW-RELATED"/>
    <property type="match status" value="1"/>
</dbReference>
<gene>
    <name evidence="4" type="ORF">GCM10010406_29830</name>
</gene>
<feature type="domain" description="Histidine kinase/HSP90-like ATPase" evidence="3">
    <location>
        <begin position="41"/>
        <end position="137"/>
    </location>
</feature>
<dbReference type="EMBL" id="BAAATA010000015">
    <property type="protein sequence ID" value="GAA2491769.1"/>
    <property type="molecule type" value="Genomic_DNA"/>
</dbReference>
<dbReference type="GO" id="GO:0005524">
    <property type="term" value="F:ATP binding"/>
    <property type="evidence" value="ECO:0007669"/>
    <property type="project" value="UniProtKB-KW"/>
</dbReference>
<evidence type="ECO:0000259" key="3">
    <source>
        <dbReference type="Pfam" id="PF13581"/>
    </source>
</evidence>
<name>A0ABN3LZW7_9ACTN</name>
<dbReference type="InterPro" id="IPR050267">
    <property type="entry name" value="Anti-sigma-factor_SerPK"/>
</dbReference>
<reference evidence="4 5" key="1">
    <citation type="journal article" date="2019" name="Int. J. Syst. Evol. Microbiol.">
        <title>The Global Catalogue of Microorganisms (GCM) 10K type strain sequencing project: providing services to taxonomists for standard genome sequencing and annotation.</title>
        <authorList>
            <consortium name="The Broad Institute Genomics Platform"/>
            <consortium name="The Broad Institute Genome Sequencing Center for Infectious Disease"/>
            <person name="Wu L."/>
            <person name="Ma J."/>
        </authorList>
    </citation>
    <scope>NUCLEOTIDE SEQUENCE [LARGE SCALE GENOMIC DNA]</scope>
    <source>
        <strain evidence="4 5">JCM 6307</strain>
    </source>
</reference>
<keyword evidence="1" id="KW-0418">Kinase</keyword>
<keyword evidence="1" id="KW-0723">Serine/threonine-protein kinase</keyword>
<dbReference type="InterPro" id="IPR003594">
    <property type="entry name" value="HATPase_dom"/>
</dbReference>
<evidence type="ECO:0000313" key="5">
    <source>
        <dbReference type="Proteomes" id="UP001501358"/>
    </source>
</evidence>
<keyword evidence="4" id="KW-0067">ATP-binding</keyword>
<dbReference type="Gene3D" id="3.30.565.10">
    <property type="entry name" value="Histidine kinase-like ATPase, C-terminal domain"/>
    <property type="match status" value="1"/>
</dbReference>
<keyword evidence="4" id="KW-0547">Nucleotide-binding</keyword>
<dbReference type="InterPro" id="IPR036890">
    <property type="entry name" value="HATPase_C_sf"/>
</dbReference>
<accession>A0ABN3LZW7</accession>
<evidence type="ECO:0000313" key="4">
    <source>
        <dbReference type="EMBL" id="GAA2491769.1"/>
    </source>
</evidence>
<dbReference type="CDD" id="cd16936">
    <property type="entry name" value="HATPase_RsbW-like"/>
    <property type="match status" value="1"/>
</dbReference>
<comment type="caution">
    <text evidence="4">The sequence shown here is derived from an EMBL/GenBank/DDBJ whole genome shotgun (WGS) entry which is preliminary data.</text>
</comment>
<keyword evidence="1" id="KW-0808">Transferase</keyword>
<evidence type="ECO:0000256" key="1">
    <source>
        <dbReference type="ARBA" id="ARBA00022527"/>
    </source>
</evidence>
<feature type="compositionally biased region" description="Basic and acidic residues" evidence="2">
    <location>
        <begin position="85"/>
        <end position="96"/>
    </location>
</feature>